<gene>
    <name evidence="2" type="ORF">LSTR_LSTR007961</name>
</gene>
<comment type="caution">
    <text evidence="2">The sequence shown here is derived from an EMBL/GenBank/DDBJ whole genome shotgun (WGS) entry which is preliminary data.</text>
</comment>
<reference evidence="2 3" key="1">
    <citation type="journal article" date="2017" name="Gigascience">
        <title>Genome sequence of the small brown planthopper, Laodelphax striatellus.</title>
        <authorList>
            <person name="Zhu J."/>
            <person name="Jiang F."/>
            <person name="Wang X."/>
            <person name="Yang P."/>
            <person name="Bao Y."/>
            <person name="Zhao W."/>
            <person name="Wang W."/>
            <person name="Lu H."/>
            <person name="Wang Q."/>
            <person name="Cui N."/>
            <person name="Li J."/>
            <person name="Chen X."/>
            <person name="Luo L."/>
            <person name="Yu J."/>
            <person name="Kang L."/>
            <person name="Cui F."/>
        </authorList>
    </citation>
    <scope>NUCLEOTIDE SEQUENCE [LARGE SCALE GENOMIC DNA]</scope>
    <source>
        <strain evidence="2">Lst14</strain>
    </source>
</reference>
<feature type="compositionally biased region" description="Basic and acidic residues" evidence="1">
    <location>
        <begin position="362"/>
        <end position="375"/>
    </location>
</feature>
<feature type="compositionally biased region" description="Polar residues" evidence="1">
    <location>
        <begin position="164"/>
        <end position="173"/>
    </location>
</feature>
<dbReference type="OrthoDB" id="69229at2759"/>
<dbReference type="EMBL" id="QKKF02010872">
    <property type="protein sequence ID" value="RZF44386.1"/>
    <property type="molecule type" value="Genomic_DNA"/>
</dbReference>
<dbReference type="InParanoid" id="A0A482XEU2"/>
<feature type="compositionally biased region" description="Basic and acidic residues" evidence="1">
    <location>
        <begin position="407"/>
        <end position="420"/>
    </location>
</feature>
<feature type="region of interest" description="Disordered" evidence="1">
    <location>
        <begin position="143"/>
        <end position="176"/>
    </location>
</feature>
<feature type="compositionally biased region" description="Basic residues" evidence="1">
    <location>
        <begin position="376"/>
        <end position="398"/>
    </location>
</feature>
<accession>A0A482XEU2</accession>
<keyword evidence="3" id="KW-1185">Reference proteome</keyword>
<dbReference type="AlphaFoldDB" id="A0A482XEU2"/>
<evidence type="ECO:0000313" key="3">
    <source>
        <dbReference type="Proteomes" id="UP000291343"/>
    </source>
</evidence>
<sequence>MVMNHASNSNTDEATLNAILKPGSVNARGNEAPIRKAVPLSSERLMTDFTREERLAIYDYVVKNTNHCSKTDVKEINLTSQDLQDSKPMTLEEQAAADRDAKRRRIRYKSKKVHTNRKSQIEVLRAVIQSQMDGYVEWIKQQNGESVQEDDEPASSEGQKSKPDCSNTAQETASPIKEIKHGWEQWDYFGLNPHKRYMNVLKEEADKRMKEDSRKEKHTSMTKDTYSSRHNEDKERNRRDLPSSDYEKYRYEDSHSKSKWNKYHIDHERNEVKSKEHRERYSNRFESPRIKKEPHSSSHDYNKVGHGSDRYNVKYHSSSKCYKSEPYDDDRDSSIHTRKHVEKRMHSTSSKNNHSSINSHSGSDRESHHKSSGRENRHKSHKNKKKKHSSKKRKRKRHSSTESSETDDSKFTDRNDSNSK</sequence>
<organism evidence="2 3">
    <name type="scientific">Laodelphax striatellus</name>
    <name type="common">Small brown planthopper</name>
    <name type="synonym">Delphax striatella</name>
    <dbReference type="NCBI Taxonomy" id="195883"/>
    <lineage>
        <taxon>Eukaryota</taxon>
        <taxon>Metazoa</taxon>
        <taxon>Ecdysozoa</taxon>
        <taxon>Arthropoda</taxon>
        <taxon>Hexapoda</taxon>
        <taxon>Insecta</taxon>
        <taxon>Pterygota</taxon>
        <taxon>Neoptera</taxon>
        <taxon>Paraneoptera</taxon>
        <taxon>Hemiptera</taxon>
        <taxon>Auchenorrhyncha</taxon>
        <taxon>Fulgoroidea</taxon>
        <taxon>Delphacidae</taxon>
        <taxon>Criomorphinae</taxon>
        <taxon>Laodelphax</taxon>
    </lineage>
</organism>
<evidence type="ECO:0000313" key="2">
    <source>
        <dbReference type="EMBL" id="RZF44386.1"/>
    </source>
</evidence>
<name>A0A482XEU2_LAOST</name>
<feature type="compositionally biased region" description="Basic and acidic residues" evidence="1">
    <location>
        <begin position="205"/>
        <end position="256"/>
    </location>
</feature>
<evidence type="ECO:0000256" key="1">
    <source>
        <dbReference type="SAM" id="MobiDB-lite"/>
    </source>
</evidence>
<dbReference type="STRING" id="195883.A0A482XEU2"/>
<protein>
    <submittedName>
        <fullName evidence="2">Uncharacterized protein</fullName>
    </submittedName>
</protein>
<feature type="compositionally biased region" description="Basic and acidic residues" evidence="1">
    <location>
        <begin position="263"/>
        <end position="312"/>
    </location>
</feature>
<dbReference type="Proteomes" id="UP000291343">
    <property type="component" value="Unassembled WGS sequence"/>
</dbReference>
<feature type="compositionally biased region" description="Low complexity" evidence="1">
    <location>
        <begin position="347"/>
        <end position="361"/>
    </location>
</feature>
<feature type="region of interest" description="Disordered" evidence="1">
    <location>
        <begin position="205"/>
        <end position="420"/>
    </location>
</feature>
<proteinExistence type="predicted"/>